<keyword evidence="1" id="KW-0812">Transmembrane</keyword>
<evidence type="ECO:0008006" key="4">
    <source>
        <dbReference type="Google" id="ProtNLM"/>
    </source>
</evidence>
<dbReference type="AlphaFoldDB" id="A0A6M6JLN0"/>
<keyword evidence="1" id="KW-0472">Membrane</keyword>
<feature type="transmembrane region" description="Helical" evidence="1">
    <location>
        <begin position="51"/>
        <end position="73"/>
    </location>
</feature>
<feature type="transmembrane region" description="Helical" evidence="1">
    <location>
        <begin position="411"/>
        <end position="431"/>
    </location>
</feature>
<feature type="transmembrane region" description="Helical" evidence="1">
    <location>
        <begin position="246"/>
        <end position="272"/>
    </location>
</feature>
<gene>
    <name evidence="2" type="ORF">HOP40_21005</name>
</gene>
<feature type="transmembrane region" description="Helical" evidence="1">
    <location>
        <begin position="379"/>
        <end position="405"/>
    </location>
</feature>
<feature type="transmembrane region" description="Helical" evidence="1">
    <location>
        <begin position="334"/>
        <end position="358"/>
    </location>
</feature>
<evidence type="ECO:0000256" key="1">
    <source>
        <dbReference type="SAM" id="Phobius"/>
    </source>
</evidence>
<dbReference type="EMBL" id="CP053564">
    <property type="protein sequence ID" value="QJY47970.1"/>
    <property type="molecule type" value="Genomic_DNA"/>
</dbReference>
<evidence type="ECO:0000313" key="3">
    <source>
        <dbReference type="Proteomes" id="UP000505377"/>
    </source>
</evidence>
<keyword evidence="3" id="KW-1185">Reference proteome</keyword>
<dbReference type="Proteomes" id="UP000505377">
    <property type="component" value="Chromosome"/>
</dbReference>
<reference evidence="2 3" key="1">
    <citation type="submission" date="2020-05" db="EMBL/GenBank/DDBJ databases">
        <authorList>
            <person name="Mo P."/>
        </authorList>
    </citation>
    <scope>NUCLEOTIDE SEQUENCE [LARGE SCALE GENOMIC DNA]</scope>
    <source>
        <strain evidence="2 3">Gen01</strain>
    </source>
</reference>
<proteinExistence type="predicted"/>
<name>A0A6M6JLN0_9PSEU</name>
<organism evidence="2 3">
    <name type="scientific">Pseudonocardia broussonetiae</name>
    <dbReference type="NCBI Taxonomy" id="2736640"/>
    <lineage>
        <taxon>Bacteria</taxon>
        <taxon>Bacillati</taxon>
        <taxon>Actinomycetota</taxon>
        <taxon>Actinomycetes</taxon>
        <taxon>Pseudonocardiales</taxon>
        <taxon>Pseudonocardiaceae</taxon>
        <taxon>Pseudonocardia</taxon>
    </lineage>
</organism>
<dbReference type="RefSeq" id="WP_172161163.1">
    <property type="nucleotide sequence ID" value="NZ_CP053564.1"/>
</dbReference>
<sequence length="448" mass="46280">MVQTQSGSAPRPMEDALTVDERAELEGLRRENSTLRATGARPPRRRIRWRSVVAVVLIVLGCLLAPLSLVAVWTNGEVSDTEQFVETVGPLVDDPAVQEALTNRVTTEVFQYVDVEGLAGQALTALQAQGLPPQLVERVGAFTPALATAVTGFVRDKVAQLVASPQFAAAWEQALQVSHQQLVTVLSGDSEAIVVQGGTVYLDLAPFIQAAKERLSAEGLKAADLIPDVHPTIALAPADQLVRAQFAYTALDSVATVLPWITVLLLAVGVYLARVRMRALVAVGLGVALALVVLSAGLLVARGLLVGAVPVTGAAAAASGFDILVAPLRTSGRVLLVLALVVALGAFLAGSSPTATALRARAGRALGSVRGARTATGPVGTWVGAHVRGLRIGAVALAALLFVFLPQPTPAAILVIATVLLVVLAGIEFLARPGRAPEVPAAPATTAV</sequence>
<accession>A0A6M6JLN0</accession>
<feature type="transmembrane region" description="Helical" evidence="1">
    <location>
        <begin position="279"/>
        <end position="301"/>
    </location>
</feature>
<dbReference type="KEGG" id="pbro:HOP40_21005"/>
<protein>
    <recommendedName>
        <fullName evidence="4">Integral membrane protein</fullName>
    </recommendedName>
</protein>
<keyword evidence="1" id="KW-1133">Transmembrane helix</keyword>
<evidence type="ECO:0000313" key="2">
    <source>
        <dbReference type="EMBL" id="QJY47970.1"/>
    </source>
</evidence>